<dbReference type="Proteomes" id="UP000316425">
    <property type="component" value="Unassembled WGS sequence"/>
</dbReference>
<sequence>MIDMQEYWEDEMQGLRETVRLNENITFSNHAAKDRMVERNITLEDLGMAMLTGAIYEGYNIGEYPHKFNKDPFRTVVGRDFNGELISIGVALKGKRSFEVTTIYKGVTDRLKYFFK</sequence>
<dbReference type="OrthoDB" id="2618613at2"/>
<dbReference type="AlphaFoldDB" id="A0A556PPE7"/>
<dbReference type="Pfam" id="PF14076">
    <property type="entry name" value="DUF4258"/>
    <property type="match status" value="1"/>
</dbReference>
<protein>
    <submittedName>
        <fullName evidence="1">DUF4258 domain-containing protein</fullName>
    </submittedName>
</protein>
<proteinExistence type="predicted"/>
<reference evidence="1 2" key="1">
    <citation type="submission" date="2019-07" db="EMBL/GenBank/DDBJ databases">
        <title>Allobacillus sp. nov. SKP isolated from shrimp paste of Euphausiacea.</title>
        <authorList>
            <person name="Kanchanasin P."/>
            <person name="Tanasupawat S."/>
            <person name="Shi W."/>
            <person name="Wu L."/>
            <person name="Ma J."/>
        </authorList>
    </citation>
    <scope>NUCLEOTIDE SEQUENCE [LARGE SCALE GENOMIC DNA]</scope>
    <source>
        <strain evidence="1 2">SKP4-8</strain>
    </source>
</reference>
<name>A0A556PPE7_9BACI</name>
<dbReference type="EMBL" id="VMHE01000005">
    <property type="protein sequence ID" value="TSJ66258.1"/>
    <property type="molecule type" value="Genomic_DNA"/>
</dbReference>
<accession>A0A556PPE7</accession>
<keyword evidence="2" id="KW-1185">Reference proteome</keyword>
<comment type="caution">
    <text evidence="1">The sequence shown here is derived from an EMBL/GenBank/DDBJ whole genome shotgun (WGS) entry which is preliminary data.</text>
</comment>
<evidence type="ECO:0000313" key="2">
    <source>
        <dbReference type="Proteomes" id="UP000316425"/>
    </source>
</evidence>
<gene>
    <name evidence="1" type="ORF">FPQ13_05170</name>
</gene>
<evidence type="ECO:0000313" key="1">
    <source>
        <dbReference type="EMBL" id="TSJ66258.1"/>
    </source>
</evidence>
<dbReference type="InterPro" id="IPR025354">
    <property type="entry name" value="DUF4258"/>
</dbReference>
<organism evidence="1 2">
    <name type="scientific">Allobacillus salarius</name>
    <dbReference type="NCBI Taxonomy" id="1955272"/>
    <lineage>
        <taxon>Bacteria</taxon>
        <taxon>Bacillati</taxon>
        <taxon>Bacillota</taxon>
        <taxon>Bacilli</taxon>
        <taxon>Bacillales</taxon>
        <taxon>Bacillaceae</taxon>
        <taxon>Allobacillus</taxon>
    </lineage>
</organism>